<dbReference type="Gene3D" id="3.40.50.2300">
    <property type="match status" value="1"/>
</dbReference>
<evidence type="ECO:0000256" key="1">
    <source>
        <dbReference type="ARBA" id="ARBA00022553"/>
    </source>
</evidence>
<dbReference type="RefSeq" id="WP_238602686.1">
    <property type="nucleotide sequence ID" value="NZ_NIDE01000005.1"/>
</dbReference>
<feature type="modified residue" description="4-aspartylphosphate" evidence="2">
    <location>
        <position position="34"/>
    </location>
</feature>
<name>A0A225DRU2_9BACT</name>
<dbReference type="Proteomes" id="UP000214646">
    <property type="component" value="Unassembled WGS sequence"/>
</dbReference>
<protein>
    <submittedName>
        <fullName evidence="4">Phosphate regulon transcriptional regulatory protein PhoB (SphR)</fullName>
    </submittedName>
</protein>
<dbReference type="InterPro" id="IPR001789">
    <property type="entry name" value="Sig_transdc_resp-reg_receiver"/>
</dbReference>
<comment type="caution">
    <text evidence="4">The sequence shown here is derived from an EMBL/GenBank/DDBJ whole genome shotgun (WGS) entry which is preliminary data.</text>
</comment>
<dbReference type="InterPro" id="IPR050595">
    <property type="entry name" value="Bact_response_regulator"/>
</dbReference>
<dbReference type="SMART" id="SM00448">
    <property type="entry name" value="REC"/>
    <property type="match status" value="1"/>
</dbReference>
<keyword evidence="5" id="KW-1185">Reference proteome</keyword>
<dbReference type="PANTHER" id="PTHR44591">
    <property type="entry name" value="STRESS RESPONSE REGULATOR PROTEIN 1"/>
    <property type="match status" value="1"/>
</dbReference>
<dbReference type="PROSITE" id="PS50110">
    <property type="entry name" value="RESPONSE_REGULATORY"/>
    <property type="match status" value="1"/>
</dbReference>
<evidence type="ECO:0000259" key="3">
    <source>
        <dbReference type="PROSITE" id="PS50110"/>
    </source>
</evidence>
<proteinExistence type="predicted"/>
<gene>
    <name evidence="4" type="ORF">FRUB_04392</name>
</gene>
<dbReference type="AlphaFoldDB" id="A0A225DRU2"/>
<dbReference type="Pfam" id="PF00072">
    <property type="entry name" value="Response_reg"/>
    <property type="match status" value="1"/>
</dbReference>
<dbReference type="EMBL" id="NIDE01000005">
    <property type="protein sequence ID" value="OWK42314.1"/>
    <property type="molecule type" value="Genomic_DNA"/>
</dbReference>
<dbReference type="SUPFAM" id="SSF52172">
    <property type="entry name" value="CheY-like"/>
    <property type="match status" value="1"/>
</dbReference>
<dbReference type="GO" id="GO:0000160">
    <property type="term" value="P:phosphorelay signal transduction system"/>
    <property type="evidence" value="ECO:0007669"/>
    <property type="project" value="InterPro"/>
</dbReference>
<evidence type="ECO:0000313" key="5">
    <source>
        <dbReference type="Proteomes" id="UP000214646"/>
    </source>
</evidence>
<accession>A0A225DRU2</accession>
<feature type="domain" description="Response regulatory" evidence="3">
    <location>
        <begin position="1"/>
        <end position="101"/>
    </location>
</feature>
<sequence length="107" mass="11840">MTAREGFKVFEAGNATGAIENLRELGAPDLIVLDPVLPGMDGYEFCRVIRQSSNLKKVPVIVFAKKDGLLDKFRGKVTGIDMFLPKPLRPDLLLQAVHMFCPPMLIV</sequence>
<dbReference type="InterPro" id="IPR011006">
    <property type="entry name" value="CheY-like_superfamily"/>
</dbReference>
<evidence type="ECO:0000256" key="2">
    <source>
        <dbReference type="PROSITE-ProRule" id="PRU00169"/>
    </source>
</evidence>
<dbReference type="PANTHER" id="PTHR44591:SF3">
    <property type="entry name" value="RESPONSE REGULATORY DOMAIN-CONTAINING PROTEIN"/>
    <property type="match status" value="1"/>
</dbReference>
<evidence type="ECO:0000313" key="4">
    <source>
        <dbReference type="EMBL" id="OWK42314.1"/>
    </source>
</evidence>
<organism evidence="4 5">
    <name type="scientific">Fimbriiglobus ruber</name>
    <dbReference type="NCBI Taxonomy" id="1908690"/>
    <lineage>
        <taxon>Bacteria</taxon>
        <taxon>Pseudomonadati</taxon>
        <taxon>Planctomycetota</taxon>
        <taxon>Planctomycetia</taxon>
        <taxon>Gemmatales</taxon>
        <taxon>Gemmataceae</taxon>
        <taxon>Fimbriiglobus</taxon>
    </lineage>
</organism>
<reference evidence="5" key="1">
    <citation type="submission" date="2017-06" db="EMBL/GenBank/DDBJ databases">
        <title>Genome analysis of Fimbriiglobus ruber SP5, the first member of the order Planctomycetales with confirmed chitinolytic capability.</title>
        <authorList>
            <person name="Ravin N.V."/>
            <person name="Rakitin A.L."/>
            <person name="Ivanova A.A."/>
            <person name="Beletsky A.V."/>
            <person name="Kulichevskaya I.S."/>
            <person name="Mardanov A.V."/>
            <person name="Dedysh S.N."/>
        </authorList>
    </citation>
    <scope>NUCLEOTIDE SEQUENCE [LARGE SCALE GENOMIC DNA]</scope>
    <source>
        <strain evidence="5">SP5</strain>
    </source>
</reference>
<keyword evidence="1 2" id="KW-0597">Phosphoprotein</keyword>